<evidence type="ECO:0000256" key="1">
    <source>
        <dbReference type="SAM" id="MobiDB-lite"/>
    </source>
</evidence>
<feature type="region of interest" description="Disordered" evidence="1">
    <location>
        <begin position="254"/>
        <end position="285"/>
    </location>
</feature>
<dbReference type="AlphaFoldDB" id="A0A1I4YAT3"/>
<accession>A0A1I4YAT3</accession>
<evidence type="ECO:0008006" key="4">
    <source>
        <dbReference type="Google" id="ProtNLM"/>
    </source>
</evidence>
<keyword evidence="3" id="KW-1185">Reference proteome</keyword>
<feature type="compositionally biased region" description="Polar residues" evidence="1">
    <location>
        <begin position="266"/>
        <end position="285"/>
    </location>
</feature>
<protein>
    <recommendedName>
        <fullName evidence="4">Alpha/beta hydrolase</fullName>
    </recommendedName>
</protein>
<organism evidence="2 3">
    <name type="scientific">Dokdonella immobilis</name>
    <dbReference type="NCBI Taxonomy" id="578942"/>
    <lineage>
        <taxon>Bacteria</taxon>
        <taxon>Pseudomonadati</taxon>
        <taxon>Pseudomonadota</taxon>
        <taxon>Gammaproteobacteria</taxon>
        <taxon>Lysobacterales</taxon>
        <taxon>Rhodanobacteraceae</taxon>
        <taxon>Dokdonella</taxon>
    </lineage>
</organism>
<name>A0A1I4YAT3_9GAMM</name>
<dbReference type="EMBL" id="FOVF01000016">
    <property type="protein sequence ID" value="SFN35157.1"/>
    <property type="molecule type" value="Genomic_DNA"/>
</dbReference>
<dbReference type="Proteomes" id="UP000198575">
    <property type="component" value="Unassembled WGS sequence"/>
</dbReference>
<proteinExistence type="predicted"/>
<evidence type="ECO:0000313" key="3">
    <source>
        <dbReference type="Proteomes" id="UP000198575"/>
    </source>
</evidence>
<dbReference type="InterPro" id="IPR029058">
    <property type="entry name" value="AB_hydrolase_fold"/>
</dbReference>
<evidence type="ECO:0000313" key="2">
    <source>
        <dbReference type="EMBL" id="SFN35157.1"/>
    </source>
</evidence>
<gene>
    <name evidence="2" type="ORF">SAMN05216289_11629</name>
</gene>
<dbReference type="STRING" id="578942.SAMN05216289_11629"/>
<dbReference type="Gene3D" id="3.40.50.1820">
    <property type="entry name" value="alpha/beta hydrolase"/>
    <property type="match status" value="1"/>
</dbReference>
<dbReference type="PROSITE" id="PS51257">
    <property type="entry name" value="PROKAR_LIPOPROTEIN"/>
    <property type="match status" value="1"/>
</dbReference>
<sequence length="285" mass="30867">MTARITPFLLGTLLVLVLGGCAAGGDVSRPIPTATVAAPSAAHRAVIVLPGRGDDLDSLQRRNLAAVIQRHWPEADVILTGLTMPFYKEGRATTRLHDEVVAPMRERGYREIWLLGISLGGMGAILYEHEHPGETDGILLLSPYLGEAALQDEIRNAGGLAKWKPGPHQALGPDTFQRELWRTLKSWQDHAVRAQAIWLSYGTEEPFRTPIGLMAPALPADHVLALPGRHDWDLWLRAAGTLLDRAAGARVDAARGAREPSRTFAPLNSSVEPSTDATNGSGTRR</sequence>
<dbReference type="SUPFAM" id="SSF53474">
    <property type="entry name" value="alpha/beta-Hydrolases"/>
    <property type="match status" value="1"/>
</dbReference>
<reference evidence="2 3" key="1">
    <citation type="submission" date="2016-10" db="EMBL/GenBank/DDBJ databases">
        <authorList>
            <person name="de Groot N.N."/>
        </authorList>
    </citation>
    <scope>NUCLEOTIDE SEQUENCE [LARGE SCALE GENOMIC DNA]</scope>
    <source>
        <strain evidence="2 3">CGMCC 1.7659</strain>
    </source>
</reference>